<reference evidence="1 2" key="1">
    <citation type="journal article" date="2019" name="Nat. Ecol. Evol.">
        <title>Megaphylogeny resolves global patterns of mushroom evolution.</title>
        <authorList>
            <person name="Varga T."/>
            <person name="Krizsan K."/>
            <person name="Foldi C."/>
            <person name="Dima B."/>
            <person name="Sanchez-Garcia M."/>
            <person name="Sanchez-Ramirez S."/>
            <person name="Szollosi G.J."/>
            <person name="Szarkandi J.G."/>
            <person name="Papp V."/>
            <person name="Albert L."/>
            <person name="Andreopoulos W."/>
            <person name="Angelini C."/>
            <person name="Antonin V."/>
            <person name="Barry K.W."/>
            <person name="Bougher N.L."/>
            <person name="Buchanan P."/>
            <person name="Buyck B."/>
            <person name="Bense V."/>
            <person name="Catcheside P."/>
            <person name="Chovatia M."/>
            <person name="Cooper J."/>
            <person name="Damon W."/>
            <person name="Desjardin D."/>
            <person name="Finy P."/>
            <person name="Geml J."/>
            <person name="Haridas S."/>
            <person name="Hughes K."/>
            <person name="Justo A."/>
            <person name="Karasinski D."/>
            <person name="Kautmanova I."/>
            <person name="Kiss B."/>
            <person name="Kocsube S."/>
            <person name="Kotiranta H."/>
            <person name="LaButti K.M."/>
            <person name="Lechner B.E."/>
            <person name="Liimatainen K."/>
            <person name="Lipzen A."/>
            <person name="Lukacs Z."/>
            <person name="Mihaltcheva S."/>
            <person name="Morgado L.N."/>
            <person name="Niskanen T."/>
            <person name="Noordeloos M.E."/>
            <person name="Ohm R.A."/>
            <person name="Ortiz-Santana B."/>
            <person name="Ovrebo C."/>
            <person name="Racz N."/>
            <person name="Riley R."/>
            <person name="Savchenko A."/>
            <person name="Shiryaev A."/>
            <person name="Soop K."/>
            <person name="Spirin V."/>
            <person name="Szebenyi C."/>
            <person name="Tomsovsky M."/>
            <person name="Tulloss R.E."/>
            <person name="Uehling J."/>
            <person name="Grigoriev I.V."/>
            <person name="Vagvolgyi C."/>
            <person name="Papp T."/>
            <person name="Martin F.M."/>
            <person name="Miettinen O."/>
            <person name="Hibbett D.S."/>
            <person name="Nagy L.G."/>
        </authorList>
    </citation>
    <scope>NUCLEOTIDE SEQUENCE [LARGE SCALE GENOMIC DNA]</scope>
    <source>
        <strain evidence="1 2">NL-1719</strain>
    </source>
</reference>
<sequence length="315" mass="33472">MASRNALVRTTRLLAEATRHTHRRAIHHSSVRYAITNMEMPAMSPTMTEGGIAGWKKKEGEAFTAGDVLLEIETDKATIDVEAQEDGVLGKIILPDGSKNVPVGKVIALLAEEGDDVSNLQPPEEPQRTAAAPAAPQPASSPTPSEPSKPASAASTSSTQHHSHFTPTHTRPLFPSVHRLLIEHNITNAESITGTGVRGMLTKGDVLTFLGKASGPTGTYKERPAVVYKPEVVAKEEPKALDGPALRRTIVANMLSNSLKPRGPPIPAPVIDFDSILADYLHPSQSTTSTSSKPVEPSIIPAPVKSSTGYFDGLI</sequence>
<proteinExistence type="predicted"/>
<protein>
    <submittedName>
        <fullName evidence="1">Single hybrid motif-containing protein</fullName>
    </submittedName>
</protein>
<evidence type="ECO:0000313" key="2">
    <source>
        <dbReference type="Proteomes" id="UP000308600"/>
    </source>
</evidence>
<dbReference type="EMBL" id="ML208848">
    <property type="protein sequence ID" value="TFK60003.1"/>
    <property type="molecule type" value="Genomic_DNA"/>
</dbReference>
<evidence type="ECO:0000313" key="1">
    <source>
        <dbReference type="EMBL" id="TFK60003.1"/>
    </source>
</evidence>
<accession>A0ACD3A2F2</accession>
<name>A0ACD3A2F2_9AGAR</name>
<organism evidence="1 2">
    <name type="scientific">Pluteus cervinus</name>
    <dbReference type="NCBI Taxonomy" id="181527"/>
    <lineage>
        <taxon>Eukaryota</taxon>
        <taxon>Fungi</taxon>
        <taxon>Dikarya</taxon>
        <taxon>Basidiomycota</taxon>
        <taxon>Agaricomycotina</taxon>
        <taxon>Agaricomycetes</taxon>
        <taxon>Agaricomycetidae</taxon>
        <taxon>Agaricales</taxon>
        <taxon>Pluteineae</taxon>
        <taxon>Pluteaceae</taxon>
        <taxon>Pluteus</taxon>
    </lineage>
</organism>
<gene>
    <name evidence="1" type="ORF">BDN72DRAFT_890361</name>
</gene>
<dbReference type="Proteomes" id="UP000308600">
    <property type="component" value="Unassembled WGS sequence"/>
</dbReference>
<keyword evidence="2" id="KW-1185">Reference proteome</keyword>